<protein>
    <submittedName>
        <fullName evidence="1">Uncharacterized protein</fullName>
    </submittedName>
</protein>
<proteinExistence type="predicted"/>
<evidence type="ECO:0000313" key="2">
    <source>
        <dbReference type="Proteomes" id="UP000799766"/>
    </source>
</evidence>
<dbReference type="EMBL" id="MU001674">
    <property type="protein sequence ID" value="KAF2460167.1"/>
    <property type="molecule type" value="Genomic_DNA"/>
</dbReference>
<dbReference type="Proteomes" id="UP000799766">
    <property type="component" value="Unassembled WGS sequence"/>
</dbReference>
<gene>
    <name evidence="1" type="ORF">BDY21DRAFT_186455</name>
</gene>
<dbReference type="AlphaFoldDB" id="A0A6A6P8M7"/>
<organism evidence="1 2">
    <name type="scientific">Lineolata rhizophorae</name>
    <dbReference type="NCBI Taxonomy" id="578093"/>
    <lineage>
        <taxon>Eukaryota</taxon>
        <taxon>Fungi</taxon>
        <taxon>Dikarya</taxon>
        <taxon>Ascomycota</taxon>
        <taxon>Pezizomycotina</taxon>
        <taxon>Dothideomycetes</taxon>
        <taxon>Dothideomycetes incertae sedis</taxon>
        <taxon>Lineolatales</taxon>
        <taxon>Lineolataceae</taxon>
        <taxon>Lineolata</taxon>
    </lineage>
</organism>
<accession>A0A6A6P8M7</accession>
<keyword evidence="2" id="KW-1185">Reference proteome</keyword>
<reference evidence="1" key="1">
    <citation type="journal article" date="2020" name="Stud. Mycol.">
        <title>101 Dothideomycetes genomes: a test case for predicting lifestyles and emergence of pathogens.</title>
        <authorList>
            <person name="Haridas S."/>
            <person name="Albert R."/>
            <person name="Binder M."/>
            <person name="Bloem J."/>
            <person name="Labutti K."/>
            <person name="Salamov A."/>
            <person name="Andreopoulos B."/>
            <person name="Baker S."/>
            <person name="Barry K."/>
            <person name="Bills G."/>
            <person name="Bluhm B."/>
            <person name="Cannon C."/>
            <person name="Castanera R."/>
            <person name="Culley D."/>
            <person name="Daum C."/>
            <person name="Ezra D."/>
            <person name="Gonzalez J."/>
            <person name="Henrissat B."/>
            <person name="Kuo A."/>
            <person name="Liang C."/>
            <person name="Lipzen A."/>
            <person name="Lutzoni F."/>
            <person name="Magnuson J."/>
            <person name="Mondo S."/>
            <person name="Nolan M."/>
            <person name="Ohm R."/>
            <person name="Pangilinan J."/>
            <person name="Park H.-J."/>
            <person name="Ramirez L."/>
            <person name="Alfaro M."/>
            <person name="Sun H."/>
            <person name="Tritt A."/>
            <person name="Yoshinaga Y."/>
            <person name="Zwiers L.-H."/>
            <person name="Turgeon B."/>
            <person name="Goodwin S."/>
            <person name="Spatafora J."/>
            <person name="Crous P."/>
            <person name="Grigoriev I."/>
        </authorList>
    </citation>
    <scope>NUCLEOTIDE SEQUENCE</scope>
    <source>
        <strain evidence="1">ATCC 16933</strain>
    </source>
</reference>
<name>A0A6A6P8M7_9PEZI</name>
<sequence length="155" mass="17470">MYTVAGLQSPCALSIADLLKPARGNHPFVSHRFVYNCFARRRFVCHCFVRHRFVCRCCLRIRQALPRANPSLASNSSAVGLNFLICTLRWSWIFAHPQGHFGGIRLPGKQVTIPERRFYHVDNQLKVDKQRDAPLGTKGESQGCFGSIVGRSVLS</sequence>
<evidence type="ECO:0000313" key="1">
    <source>
        <dbReference type="EMBL" id="KAF2460167.1"/>
    </source>
</evidence>